<dbReference type="InterPro" id="IPR004107">
    <property type="entry name" value="Integrase_SAM-like_N"/>
</dbReference>
<dbReference type="Pfam" id="PF14659">
    <property type="entry name" value="Phage_int_SAM_3"/>
    <property type="match status" value="1"/>
</dbReference>
<keyword evidence="9" id="KW-1185">Reference proteome</keyword>
<reference evidence="8 9" key="1">
    <citation type="submission" date="2024-02" db="EMBL/GenBank/DDBJ databases">
        <title>A nitrogen-fixing paenibacillus bacterium.</title>
        <authorList>
            <person name="Zhang W.L."/>
            <person name="Chen S.F."/>
        </authorList>
    </citation>
    <scope>NUCLEOTIDE SEQUENCE [LARGE SCALE GENOMIC DNA]</scope>
    <source>
        <strain evidence="8 9">M1</strain>
    </source>
</reference>
<evidence type="ECO:0000256" key="4">
    <source>
        <dbReference type="ARBA" id="ARBA00023172"/>
    </source>
</evidence>
<dbReference type="InterPro" id="IPR013762">
    <property type="entry name" value="Integrase-like_cat_sf"/>
</dbReference>
<dbReference type="InterPro" id="IPR050090">
    <property type="entry name" value="Tyrosine_recombinase_XerCD"/>
</dbReference>
<dbReference type="Gene3D" id="1.10.443.10">
    <property type="entry name" value="Intergrase catalytic core"/>
    <property type="match status" value="1"/>
</dbReference>
<feature type="domain" description="Tyr recombinase" evidence="6">
    <location>
        <begin position="185"/>
        <end position="407"/>
    </location>
</feature>
<dbReference type="Proteomes" id="UP001306950">
    <property type="component" value="Unassembled WGS sequence"/>
</dbReference>
<evidence type="ECO:0000256" key="1">
    <source>
        <dbReference type="ARBA" id="ARBA00008857"/>
    </source>
</evidence>
<name>A0ABU7VMU5_9BACL</name>
<proteinExistence type="inferred from homology"/>
<evidence type="ECO:0000259" key="6">
    <source>
        <dbReference type="PROSITE" id="PS51898"/>
    </source>
</evidence>
<evidence type="ECO:0000313" key="8">
    <source>
        <dbReference type="EMBL" id="MEF2965090.1"/>
    </source>
</evidence>
<evidence type="ECO:0000313" key="9">
    <source>
        <dbReference type="Proteomes" id="UP001306950"/>
    </source>
</evidence>
<evidence type="ECO:0000256" key="5">
    <source>
        <dbReference type="PROSITE-ProRule" id="PRU01248"/>
    </source>
</evidence>
<dbReference type="PANTHER" id="PTHR30349:SF64">
    <property type="entry name" value="PROPHAGE INTEGRASE INTD-RELATED"/>
    <property type="match status" value="1"/>
</dbReference>
<dbReference type="Gene3D" id="1.10.150.130">
    <property type="match status" value="1"/>
</dbReference>
<evidence type="ECO:0000256" key="2">
    <source>
        <dbReference type="ARBA" id="ARBA00022908"/>
    </source>
</evidence>
<evidence type="ECO:0000259" key="7">
    <source>
        <dbReference type="PROSITE" id="PS51900"/>
    </source>
</evidence>
<comment type="similarity">
    <text evidence="1">Belongs to the 'phage' integrase family.</text>
</comment>
<organism evidence="8 9">
    <name type="scientific">Paenibacillus haidiansis</name>
    <dbReference type="NCBI Taxonomy" id="1574488"/>
    <lineage>
        <taxon>Bacteria</taxon>
        <taxon>Bacillati</taxon>
        <taxon>Bacillota</taxon>
        <taxon>Bacilli</taxon>
        <taxon>Bacillales</taxon>
        <taxon>Paenibacillaceae</taxon>
        <taxon>Paenibacillus</taxon>
    </lineage>
</organism>
<dbReference type="InterPro" id="IPR010998">
    <property type="entry name" value="Integrase_recombinase_N"/>
</dbReference>
<dbReference type="InterPro" id="IPR044068">
    <property type="entry name" value="CB"/>
</dbReference>
<feature type="domain" description="Core-binding (CB)" evidence="7">
    <location>
        <begin position="70"/>
        <end position="152"/>
    </location>
</feature>
<dbReference type="Pfam" id="PF00589">
    <property type="entry name" value="Phage_integrase"/>
    <property type="match status" value="1"/>
</dbReference>
<sequence>MARRKKLPTGVREKNGRYTYRYDVYEVENGKNRRKQKETPSFATPEEAYEAGVLIKAQQITGTYVDEKNFTFSEWVDKWVEIYRNLGRADNTVKTLESKLSVLKKEFGGIKLKDITSLQYQEYLFRLKKDGKKKNTLLGMHSAMRSVVKAAANPPYKIIAEDFTKGIVFPEYKETLTELKSKKNKKANYLEKEELAIFIKTAYELPDNPEYAETEKDRLVLRQNARALHILAFTGLRIGELCALEKEDIDYENKQINVIKNLYYQDGIESFTLGPPKNETSVREVDMTNKVVQLFKEQEFELKKLKLMLGLDVIYKSHDFVFMNGIRKPGYPLSPYSINAYMKTVLKKAKLPTNLTPHKLRHTYTSLSAEAGIDLSSIQRQLGHADDEITKTIYLHVTKAKRKSDIEKLEELMSSVE</sequence>
<gene>
    <name evidence="8" type="ORF">V3851_04535</name>
</gene>
<accession>A0ABU7VMU5</accession>
<dbReference type="SUPFAM" id="SSF56349">
    <property type="entry name" value="DNA breaking-rejoining enzymes"/>
    <property type="match status" value="1"/>
</dbReference>
<keyword evidence="3 5" id="KW-0238">DNA-binding</keyword>
<evidence type="ECO:0000256" key="3">
    <source>
        <dbReference type="ARBA" id="ARBA00023125"/>
    </source>
</evidence>
<dbReference type="CDD" id="cd01189">
    <property type="entry name" value="INT_ICEBs1_C_like"/>
    <property type="match status" value="1"/>
</dbReference>
<keyword evidence="2" id="KW-0229">DNA integration</keyword>
<dbReference type="InterPro" id="IPR011010">
    <property type="entry name" value="DNA_brk_join_enz"/>
</dbReference>
<dbReference type="PROSITE" id="PS51900">
    <property type="entry name" value="CB"/>
    <property type="match status" value="1"/>
</dbReference>
<dbReference type="InterPro" id="IPR002104">
    <property type="entry name" value="Integrase_catalytic"/>
</dbReference>
<keyword evidence="4" id="KW-0233">DNA recombination</keyword>
<protein>
    <submittedName>
        <fullName evidence="8">Site-specific integrase</fullName>
    </submittedName>
</protein>
<dbReference type="PANTHER" id="PTHR30349">
    <property type="entry name" value="PHAGE INTEGRASE-RELATED"/>
    <property type="match status" value="1"/>
</dbReference>
<dbReference type="PROSITE" id="PS51898">
    <property type="entry name" value="TYR_RECOMBINASE"/>
    <property type="match status" value="1"/>
</dbReference>
<dbReference type="EMBL" id="JAZHPZ010000002">
    <property type="protein sequence ID" value="MEF2965090.1"/>
    <property type="molecule type" value="Genomic_DNA"/>
</dbReference>
<comment type="caution">
    <text evidence="8">The sequence shown here is derived from an EMBL/GenBank/DDBJ whole genome shotgun (WGS) entry which is preliminary data.</text>
</comment>
<dbReference type="RefSeq" id="WP_331845332.1">
    <property type="nucleotide sequence ID" value="NZ_JAZHPZ010000002.1"/>
</dbReference>